<dbReference type="Proteomes" id="UP000319769">
    <property type="component" value="Unassembled WGS sequence"/>
</dbReference>
<organism evidence="4 5">
    <name type="scientific">Amycolatopsis acidicola</name>
    <dbReference type="NCBI Taxonomy" id="2596893"/>
    <lineage>
        <taxon>Bacteria</taxon>
        <taxon>Bacillati</taxon>
        <taxon>Actinomycetota</taxon>
        <taxon>Actinomycetes</taxon>
        <taxon>Pseudonocardiales</taxon>
        <taxon>Pseudonocardiaceae</taxon>
        <taxon>Amycolatopsis</taxon>
    </lineage>
</organism>
<protein>
    <submittedName>
        <fullName evidence="4">YcnI family protein</fullName>
    </submittedName>
</protein>
<keyword evidence="2" id="KW-0472">Membrane</keyword>
<evidence type="ECO:0000256" key="2">
    <source>
        <dbReference type="SAM" id="Phobius"/>
    </source>
</evidence>
<evidence type="ECO:0000259" key="3">
    <source>
        <dbReference type="Pfam" id="PF07987"/>
    </source>
</evidence>
<dbReference type="EMBL" id="VMNW02000063">
    <property type="protein sequence ID" value="KAA9154706.1"/>
    <property type="molecule type" value="Genomic_DNA"/>
</dbReference>
<feature type="domain" description="YncI copper-binding" evidence="3">
    <location>
        <begin position="11"/>
        <end position="156"/>
    </location>
</feature>
<name>A0A5N0UVQ0_9PSEU</name>
<sequence length="207" mass="21508">MFAVPASASAHVTANPGTAEQGGYAKVSFRVPNERDDASTTQLEIDLPADHPLASVSTRAVPGWTAQVQKTPLAQPITTDDGQLTEAVSKIVWTGGKIPPGQFEEFDVSIGPLPTDTGELAFKALQTYDNGEIVRWIDTASPGAPEPEHPAPTLTLTPKNAAVQAAAVSDTQDPGSSTGIVLGIIALVVAVAALAVAVLRRPRTRAE</sequence>
<accession>A0A5N0UVQ0</accession>
<evidence type="ECO:0000313" key="5">
    <source>
        <dbReference type="Proteomes" id="UP000319769"/>
    </source>
</evidence>
<proteinExistence type="predicted"/>
<keyword evidence="2" id="KW-1133">Transmembrane helix</keyword>
<gene>
    <name evidence="4" type="ORF">FPZ12_031290</name>
</gene>
<feature type="region of interest" description="Disordered" evidence="1">
    <location>
        <begin position="1"/>
        <end position="20"/>
    </location>
</feature>
<feature type="transmembrane region" description="Helical" evidence="2">
    <location>
        <begin position="179"/>
        <end position="199"/>
    </location>
</feature>
<dbReference type="Pfam" id="PF07987">
    <property type="entry name" value="DUF1775"/>
    <property type="match status" value="1"/>
</dbReference>
<evidence type="ECO:0000313" key="4">
    <source>
        <dbReference type="EMBL" id="KAA9154706.1"/>
    </source>
</evidence>
<dbReference type="CDD" id="cd08545">
    <property type="entry name" value="YcnI_like"/>
    <property type="match status" value="1"/>
</dbReference>
<dbReference type="Gene3D" id="2.60.40.2230">
    <property type="entry name" value="Uncharacterised protein YcnI-like PF07987, DUF1775"/>
    <property type="match status" value="1"/>
</dbReference>
<keyword evidence="5" id="KW-1185">Reference proteome</keyword>
<dbReference type="AlphaFoldDB" id="A0A5N0UVQ0"/>
<dbReference type="InterPro" id="IPR038507">
    <property type="entry name" value="YcnI-like_sf"/>
</dbReference>
<comment type="caution">
    <text evidence="4">The sequence shown here is derived from an EMBL/GenBank/DDBJ whole genome shotgun (WGS) entry which is preliminary data.</text>
</comment>
<reference evidence="4" key="1">
    <citation type="submission" date="2019-09" db="EMBL/GenBank/DDBJ databases">
        <authorList>
            <person name="Teo W.F.A."/>
            <person name="Duangmal K."/>
        </authorList>
    </citation>
    <scope>NUCLEOTIDE SEQUENCE [LARGE SCALE GENOMIC DNA]</scope>
    <source>
        <strain evidence="4">K81G1</strain>
    </source>
</reference>
<dbReference type="InterPro" id="IPR012533">
    <property type="entry name" value="YcnI-copper_dom"/>
</dbReference>
<keyword evidence="2" id="KW-0812">Transmembrane</keyword>
<evidence type="ECO:0000256" key="1">
    <source>
        <dbReference type="SAM" id="MobiDB-lite"/>
    </source>
</evidence>
<dbReference type="OrthoDB" id="9810871at2"/>